<feature type="transmembrane region" description="Helical" evidence="1">
    <location>
        <begin position="238"/>
        <end position="257"/>
    </location>
</feature>
<dbReference type="EMBL" id="JAXCLW010000001">
    <property type="protein sequence ID" value="MDY0882001.1"/>
    <property type="molecule type" value="Genomic_DNA"/>
</dbReference>
<reference evidence="2 3" key="1">
    <citation type="journal article" date="2016" name="Antonie Van Leeuwenhoek">
        <title>Dongia soli sp. nov., isolated from soil from Dokdo, Korea.</title>
        <authorList>
            <person name="Kim D.U."/>
            <person name="Lee H."/>
            <person name="Kim H."/>
            <person name="Kim S.G."/>
            <person name="Ka J.O."/>
        </authorList>
    </citation>
    <scope>NUCLEOTIDE SEQUENCE [LARGE SCALE GENOMIC DNA]</scope>
    <source>
        <strain evidence="2 3">D78</strain>
    </source>
</reference>
<evidence type="ECO:0000313" key="2">
    <source>
        <dbReference type="EMBL" id="MDY0882001.1"/>
    </source>
</evidence>
<feature type="transmembrane region" description="Helical" evidence="1">
    <location>
        <begin position="91"/>
        <end position="111"/>
    </location>
</feature>
<keyword evidence="3" id="KW-1185">Reference proteome</keyword>
<comment type="caution">
    <text evidence="2">The sequence shown here is derived from an EMBL/GenBank/DDBJ whole genome shotgun (WGS) entry which is preliminary data.</text>
</comment>
<feature type="transmembrane region" description="Helical" evidence="1">
    <location>
        <begin position="155"/>
        <end position="176"/>
    </location>
</feature>
<sequence>MFTEFWLPLLVKALATASLVVAASVLSERLGPIWGALITSLPISVGPAYVFLALKHDNGFVAASALSSCAANGATGLFLITYGLRAAKAPVWNSLGLAIGIWFTASLAIQAVDWTPLTASAMNIAVYGAGFVLLPSDRTATARKSQLRKGRWFELPLRAIAVAAFVVTVVLASSALGSKATGIATVFPLSFTCLLAILRARLGGSATALLASTALRSMLGFGAALLVLHLTIQPLGAAAGLSLALMVSVCWSAGLLVQRAQAGARRRPMEV</sequence>
<name>A0ABU5E6U7_9PROT</name>
<dbReference type="RefSeq" id="WP_320507040.1">
    <property type="nucleotide sequence ID" value="NZ_JAXCLW010000001.1"/>
</dbReference>
<accession>A0ABU5E6U7</accession>
<feature type="transmembrane region" description="Helical" evidence="1">
    <location>
        <begin position="182"/>
        <end position="202"/>
    </location>
</feature>
<evidence type="ECO:0000313" key="3">
    <source>
        <dbReference type="Proteomes" id="UP001279642"/>
    </source>
</evidence>
<protein>
    <submittedName>
        <fullName evidence="2">Uncharacterized protein</fullName>
    </submittedName>
</protein>
<feature type="transmembrane region" description="Helical" evidence="1">
    <location>
        <begin position="214"/>
        <end position="232"/>
    </location>
</feature>
<gene>
    <name evidence="2" type="ORF">SMD27_04035</name>
</gene>
<proteinExistence type="predicted"/>
<keyword evidence="1" id="KW-0472">Membrane</keyword>
<keyword evidence="1" id="KW-1133">Transmembrane helix</keyword>
<keyword evidence="1" id="KW-0812">Transmembrane</keyword>
<feature type="transmembrane region" description="Helical" evidence="1">
    <location>
        <begin position="33"/>
        <end position="54"/>
    </location>
</feature>
<organism evidence="2 3">
    <name type="scientific">Dongia soli</name>
    <dbReference type="NCBI Taxonomy" id="600628"/>
    <lineage>
        <taxon>Bacteria</taxon>
        <taxon>Pseudomonadati</taxon>
        <taxon>Pseudomonadota</taxon>
        <taxon>Alphaproteobacteria</taxon>
        <taxon>Rhodospirillales</taxon>
        <taxon>Dongiaceae</taxon>
        <taxon>Dongia</taxon>
    </lineage>
</organism>
<feature type="transmembrane region" description="Helical" evidence="1">
    <location>
        <begin position="60"/>
        <end position="84"/>
    </location>
</feature>
<evidence type="ECO:0000256" key="1">
    <source>
        <dbReference type="SAM" id="Phobius"/>
    </source>
</evidence>
<dbReference type="Proteomes" id="UP001279642">
    <property type="component" value="Unassembled WGS sequence"/>
</dbReference>
<feature type="transmembrane region" description="Helical" evidence="1">
    <location>
        <begin position="6"/>
        <end position="26"/>
    </location>
</feature>
<feature type="transmembrane region" description="Helical" evidence="1">
    <location>
        <begin position="117"/>
        <end position="134"/>
    </location>
</feature>